<dbReference type="AlphaFoldDB" id="A0A559K5U0"/>
<accession>A0A559K5U0</accession>
<evidence type="ECO:0000313" key="4">
    <source>
        <dbReference type="Proteomes" id="UP000317036"/>
    </source>
</evidence>
<proteinExistence type="predicted"/>
<feature type="compositionally biased region" description="Polar residues" evidence="1">
    <location>
        <begin position="39"/>
        <end position="56"/>
    </location>
</feature>
<reference evidence="3 4" key="1">
    <citation type="submission" date="2019-07" db="EMBL/GenBank/DDBJ databases">
        <authorList>
            <person name="Kim J."/>
        </authorList>
    </citation>
    <scope>NUCLEOTIDE SEQUENCE [LARGE SCALE GENOMIC DNA]</scope>
    <source>
        <strain evidence="3 4">JC52</strain>
    </source>
</reference>
<dbReference type="EMBL" id="VNJI01000036">
    <property type="protein sequence ID" value="TVY07463.1"/>
    <property type="molecule type" value="Genomic_DNA"/>
</dbReference>
<sequence length="95" mass="10181">MMNKAKKIIAAGVVFSALTVGAASAYAAPAAGSYKHSQKATVQHSTHKTSTPVSKTSHTKTVEKKQKVKQTKTSKQVKPVRQIKSSKQSKTNTQN</sequence>
<evidence type="ECO:0008006" key="5">
    <source>
        <dbReference type="Google" id="ProtNLM"/>
    </source>
</evidence>
<feature type="region of interest" description="Disordered" evidence="1">
    <location>
        <begin position="29"/>
        <end position="95"/>
    </location>
</feature>
<gene>
    <name evidence="3" type="ORF">FPZ49_23525</name>
</gene>
<feature type="signal peptide" evidence="2">
    <location>
        <begin position="1"/>
        <end position="22"/>
    </location>
</feature>
<evidence type="ECO:0000256" key="1">
    <source>
        <dbReference type="SAM" id="MobiDB-lite"/>
    </source>
</evidence>
<evidence type="ECO:0000256" key="2">
    <source>
        <dbReference type="SAM" id="SignalP"/>
    </source>
</evidence>
<evidence type="ECO:0000313" key="3">
    <source>
        <dbReference type="EMBL" id="TVY07463.1"/>
    </source>
</evidence>
<keyword evidence="4" id="KW-1185">Reference proteome</keyword>
<keyword evidence="2" id="KW-0732">Signal</keyword>
<protein>
    <recommendedName>
        <fullName evidence="5">Acid shock protein</fullName>
    </recommendedName>
</protein>
<name>A0A559K5U0_9BACL</name>
<feature type="chain" id="PRO_5039341309" description="Acid shock protein" evidence="2">
    <location>
        <begin position="23"/>
        <end position="95"/>
    </location>
</feature>
<feature type="compositionally biased region" description="Polar residues" evidence="1">
    <location>
        <begin position="83"/>
        <end position="95"/>
    </location>
</feature>
<dbReference type="RefSeq" id="WP_144851624.1">
    <property type="nucleotide sequence ID" value="NZ_VNJI01000036.1"/>
</dbReference>
<organism evidence="3 4">
    <name type="scientific">Paenibacillus cremeus</name>
    <dbReference type="NCBI Taxonomy" id="2163881"/>
    <lineage>
        <taxon>Bacteria</taxon>
        <taxon>Bacillati</taxon>
        <taxon>Bacillota</taxon>
        <taxon>Bacilli</taxon>
        <taxon>Bacillales</taxon>
        <taxon>Paenibacillaceae</taxon>
        <taxon>Paenibacillus</taxon>
    </lineage>
</organism>
<comment type="caution">
    <text evidence="3">The sequence shown here is derived from an EMBL/GenBank/DDBJ whole genome shotgun (WGS) entry which is preliminary data.</text>
</comment>
<dbReference type="Proteomes" id="UP000317036">
    <property type="component" value="Unassembled WGS sequence"/>
</dbReference>